<dbReference type="PANTHER" id="PTHR43500:SF1">
    <property type="entry name" value="CYSTATHIONINE BETA-LYASE-RELATED"/>
    <property type="match status" value="1"/>
</dbReference>
<dbReference type="Gene3D" id="3.90.1150.10">
    <property type="entry name" value="Aspartate Aminotransferase, domain 1"/>
    <property type="match status" value="1"/>
</dbReference>
<evidence type="ECO:0000256" key="1">
    <source>
        <dbReference type="ARBA" id="ARBA00001933"/>
    </source>
</evidence>
<evidence type="ECO:0000256" key="7">
    <source>
        <dbReference type="RuleBase" id="RU362118"/>
    </source>
</evidence>
<dbReference type="InterPro" id="IPR015422">
    <property type="entry name" value="PyrdxlP-dep_Trfase_small"/>
</dbReference>
<evidence type="ECO:0000256" key="3">
    <source>
        <dbReference type="ARBA" id="ARBA00022898"/>
    </source>
</evidence>
<dbReference type="EC" id="4.4.1.8" evidence="9"/>
<comment type="cofactor">
    <cofactor evidence="1 7">
        <name>pyridoxal 5'-phosphate</name>
        <dbReference type="ChEBI" id="CHEBI:597326"/>
    </cofactor>
</comment>
<evidence type="ECO:0000256" key="5">
    <source>
        <dbReference type="ARBA" id="ARBA00047517"/>
    </source>
</evidence>
<evidence type="ECO:0000313" key="9">
    <source>
        <dbReference type="EMBL" id="RIY03215.1"/>
    </source>
</evidence>
<evidence type="ECO:0000256" key="2">
    <source>
        <dbReference type="ARBA" id="ARBA00009077"/>
    </source>
</evidence>
<feature type="compositionally biased region" description="Polar residues" evidence="8">
    <location>
        <begin position="1"/>
        <end position="13"/>
    </location>
</feature>
<dbReference type="InterPro" id="IPR006233">
    <property type="entry name" value="Cys_b_lyase_bac"/>
</dbReference>
<keyword evidence="10" id="KW-1185">Reference proteome</keyword>
<dbReference type="Pfam" id="PF01053">
    <property type="entry name" value="Cys_Met_Meta_PP"/>
    <property type="match status" value="1"/>
</dbReference>
<dbReference type="NCBIfam" id="TIGR01324">
    <property type="entry name" value="cysta_beta_ly_B"/>
    <property type="match status" value="1"/>
</dbReference>
<dbReference type="Proteomes" id="UP000265750">
    <property type="component" value="Unassembled WGS sequence"/>
</dbReference>
<dbReference type="PANTHER" id="PTHR43500">
    <property type="entry name" value="CYSTATHIONINE BETA-LYASE-RELATED"/>
    <property type="match status" value="1"/>
</dbReference>
<comment type="similarity">
    <text evidence="2 7">Belongs to the trans-sulfuration enzymes family.</text>
</comment>
<dbReference type="GO" id="GO:0047804">
    <property type="term" value="F:cysteine-S-conjugate beta-lyase activity"/>
    <property type="evidence" value="ECO:0007669"/>
    <property type="project" value="InterPro"/>
</dbReference>
<keyword evidence="4 9" id="KW-0456">Lyase</keyword>
<accession>A0A3A1WRA5</accession>
<feature type="modified residue" description="N6-(pyridoxal phosphate)lysine" evidence="6">
    <location>
        <position position="211"/>
    </location>
</feature>
<dbReference type="AlphaFoldDB" id="A0A3A1WRA5"/>
<dbReference type="PIRSF" id="PIRSF001434">
    <property type="entry name" value="CGS"/>
    <property type="match status" value="1"/>
</dbReference>
<dbReference type="GO" id="GO:0030170">
    <property type="term" value="F:pyridoxal phosphate binding"/>
    <property type="evidence" value="ECO:0007669"/>
    <property type="project" value="InterPro"/>
</dbReference>
<dbReference type="GO" id="GO:0019346">
    <property type="term" value="P:transsulfuration"/>
    <property type="evidence" value="ECO:0007669"/>
    <property type="project" value="InterPro"/>
</dbReference>
<dbReference type="GO" id="GO:0019450">
    <property type="term" value="P:L-cysteine catabolic process to pyruvate"/>
    <property type="evidence" value="ECO:0007669"/>
    <property type="project" value="TreeGrafter"/>
</dbReference>
<dbReference type="RefSeq" id="WP_119537872.1">
    <property type="nucleotide sequence ID" value="NZ_QYRN01000001.1"/>
</dbReference>
<dbReference type="InterPro" id="IPR000277">
    <property type="entry name" value="Cys/Met-Metab_PyrdxlP-dep_enz"/>
</dbReference>
<protein>
    <submittedName>
        <fullName evidence="9">Cystathionine beta-lyase</fullName>
        <ecNumber evidence="9">4.4.1.8</ecNumber>
    </submittedName>
</protein>
<keyword evidence="3 6" id="KW-0663">Pyridoxal phosphate</keyword>
<name>A0A3A1WRA5_9HYPH</name>
<proteinExistence type="inferred from homology"/>
<dbReference type="OrthoDB" id="9790858at2"/>
<sequence>MTSQDPKNSSPRGASTRRLHAGHDADSSQGFVNPPIVRGSTVLFPDTSTMRRRAQKYTYGLRGTPTISALEEVIDEMEGSHGTVLVPSGLAAVSLPLLAFLSSGDHCLVVDSVYGPTRLFCDTMLKRMGIETEYFDPAVGPGLANLMRPNTRVVFLEAPGSNTFEMMDVAEAASIARSGGAVSMLDNTWATPLHFRPLEHGVDLSIHALTKYPGGHSDLLMGSVSATRETFGRLRDAQMQLGINVSAEDAYMVFRGLKTMDLRINAHEASALTLARWLEQRADVARVLHPALPSFPGHELWRRQIGRSTGLFSFVLDGGGRTEAAAFLDALSLFGLGYSWGGFESLAVEVDLSDRRLATAPPEGPVIRLQVGLEDVADLQADLERGFAAVRALR</sequence>
<comment type="catalytic activity">
    <reaction evidence="5">
        <text>L,L-cystathionine + H2O = L-homocysteine + pyruvate + NH4(+)</text>
        <dbReference type="Rhea" id="RHEA:13965"/>
        <dbReference type="ChEBI" id="CHEBI:15361"/>
        <dbReference type="ChEBI" id="CHEBI:15377"/>
        <dbReference type="ChEBI" id="CHEBI:28938"/>
        <dbReference type="ChEBI" id="CHEBI:58161"/>
        <dbReference type="ChEBI" id="CHEBI:58199"/>
    </reaction>
</comment>
<gene>
    <name evidence="9" type="primary">metC</name>
    <name evidence="9" type="ORF">D3218_00075</name>
</gene>
<dbReference type="EMBL" id="QYRN01000001">
    <property type="protein sequence ID" value="RIY03215.1"/>
    <property type="molecule type" value="Genomic_DNA"/>
</dbReference>
<evidence type="ECO:0000256" key="8">
    <source>
        <dbReference type="SAM" id="MobiDB-lite"/>
    </source>
</evidence>
<dbReference type="FunFam" id="3.40.640.10:FF:000046">
    <property type="entry name" value="Cystathionine gamma-lyase"/>
    <property type="match status" value="1"/>
</dbReference>
<dbReference type="InterPro" id="IPR015424">
    <property type="entry name" value="PyrdxlP-dep_Trfase"/>
</dbReference>
<evidence type="ECO:0000256" key="4">
    <source>
        <dbReference type="ARBA" id="ARBA00023239"/>
    </source>
</evidence>
<evidence type="ECO:0000313" key="10">
    <source>
        <dbReference type="Proteomes" id="UP000265750"/>
    </source>
</evidence>
<dbReference type="InterPro" id="IPR015421">
    <property type="entry name" value="PyrdxlP-dep_Trfase_major"/>
</dbReference>
<organism evidence="9 10">
    <name type="scientific">Aureimonas flava</name>
    <dbReference type="NCBI Taxonomy" id="2320271"/>
    <lineage>
        <taxon>Bacteria</taxon>
        <taxon>Pseudomonadati</taxon>
        <taxon>Pseudomonadota</taxon>
        <taxon>Alphaproteobacteria</taxon>
        <taxon>Hyphomicrobiales</taxon>
        <taxon>Aurantimonadaceae</taxon>
        <taxon>Aureimonas</taxon>
    </lineage>
</organism>
<dbReference type="Gene3D" id="3.40.640.10">
    <property type="entry name" value="Type I PLP-dependent aspartate aminotransferase-like (Major domain)"/>
    <property type="match status" value="1"/>
</dbReference>
<evidence type="ECO:0000256" key="6">
    <source>
        <dbReference type="PIRSR" id="PIRSR001434-2"/>
    </source>
</evidence>
<reference evidence="10" key="1">
    <citation type="submission" date="2018-09" db="EMBL/GenBank/DDBJ databases">
        <authorList>
            <person name="Tuo L."/>
        </authorList>
    </citation>
    <scope>NUCLEOTIDE SEQUENCE [LARGE SCALE GENOMIC DNA]</scope>
    <source>
        <strain evidence="10">M2BS4Y-1</strain>
    </source>
</reference>
<comment type="caution">
    <text evidence="9">The sequence shown here is derived from an EMBL/GenBank/DDBJ whole genome shotgun (WGS) entry which is preliminary data.</text>
</comment>
<dbReference type="SUPFAM" id="SSF53383">
    <property type="entry name" value="PLP-dependent transferases"/>
    <property type="match status" value="1"/>
</dbReference>
<feature type="region of interest" description="Disordered" evidence="8">
    <location>
        <begin position="1"/>
        <end position="34"/>
    </location>
</feature>